<evidence type="ECO:0000313" key="3">
    <source>
        <dbReference type="Proteomes" id="UP000318571"/>
    </source>
</evidence>
<dbReference type="AlphaFoldDB" id="A0A553NYK3"/>
<protein>
    <recommendedName>
        <fullName evidence="1">Inositol 1,4,5-trisphosphate/ryanodine receptor domain-containing protein</fullName>
    </recommendedName>
</protein>
<accession>A0A553NYK3</accession>
<proteinExistence type="predicted"/>
<sequence>MNNTSFLHMGDIISLYAEGTTSGFLSTLGLVDDRCVVSPEAGDVTNPPKKFRDCLFKICPMNRYAAQKQFWRAAKQSSPRTDPILLRRLH</sequence>
<dbReference type="Gene3D" id="2.80.10.50">
    <property type="match status" value="1"/>
</dbReference>
<dbReference type="GO" id="GO:0005789">
    <property type="term" value="C:endoplasmic reticulum membrane"/>
    <property type="evidence" value="ECO:0007669"/>
    <property type="project" value="TreeGrafter"/>
</dbReference>
<organism evidence="2 3">
    <name type="scientific">Tigriopus californicus</name>
    <name type="common">Marine copepod</name>
    <dbReference type="NCBI Taxonomy" id="6832"/>
    <lineage>
        <taxon>Eukaryota</taxon>
        <taxon>Metazoa</taxon>
        <taxon>Ecdysozoa</taxon>
        <taxon>Arthropoda</taxon>
        <taxon>Crustacea</taxon>
        <taxon>Multicrustacea</taxon>
        <taxon>Hexanauplia</taxon>
        <taxon>Copepoda</taxon>
        <taxon>Harpacticoida</taxon>
        <taxon>Harpacticidae</taxon>
        <taxon>Tigriopus</taxon>
    </lineage>
</organism>
<dbReference type="GO" id="GO:0005220">
    <property type="term" value="F:inositol 1,4,5-trisphosphate-gated calcium channel activity"/>
    <property type="evidence" value="ECO:0007669"/>
    <property type="project" value="TreeGrafter"/>
</dbReference>
<feature type="domain" description="Inositol 1,4,5-trisphosphate/ryanodine receptor" evidence="1">
    <location>
        <begin position="3"/>
        <end position="78"/>
    </location>
</feature>
<dbReference type="GO" id="GO:0070679">
    <property type="term" value="F:inositol 1,4,5 trisphosphate binding"/>
    <property type="evidence" value="ECO:0007669"/>
    <property type="project" value="TreeGrafter"/>
</dbReference>
<dbReference type="EMBL" id="VCGU01000009">
    <property type="protein sequence ID" value="TRY70510.1"/>
    <property type="molecule type" value="Genomic_DNA"/>
</dbReference>
<dbReference type="GO" id="GO:0035091">
    <property type="term" value="F:phosphatidylinositol binding"/>
    <property type="evidence" value="ECO:0007669"/>
    <property type="project" value="TreeGrafter"/>
</dbReference>
<dbReference type="PANTHER" id="PTHR13715">
    <property type="entry name" value="RYANODINE RECEPTOR AND IP3 RECEPTOR"/>
    <property type="match status" value="1"/>
</dbReference>
<dbReference type="PANTHER" id="PTHR13715:SF102">
    <property type="entry name" value="INOSITOL 1,4,5-TRISPHOSPHATE RECEPTOR"/>
    <property type="match status" value="1"/>
</dbReference>
<dbReference type="Pfam" id="PF08709">
    <property type="entry name" value="Ins145_P3_rec"/>
    <property type="match status" value="1"/>
</dbReference>
<dbReference type="GO" id="GO:0016529">
    <property type="term" value="C:sarcoplasmic reticulum"/>
    <property type="evidence" value="ECO:0007669"/>
    <property type="project" value="TreeGrafter"/>
</dbReference>
<dbReference type="OMA" id="PMNRYST"/>
<reference evidence="2 3" key="1">
    <citation type="journal article" date="2018" name="Nat. Ecol. Evol.">
        <title>Genomic signatures of mitonuclear coevolution across populations of Tigriopus californicus.</title>
        <authorList>
            <person name="Barreto F.S."/>
            <person name="Watson E.T."/>
            <person name="Lima T.G."/>
            <person name="Willett C.S."/>
            <person name="Edmands S."/>
            <person name="Li W."/>
            <person name="Burton R.S."/>
        </authorList>
    </citation>
    <scope>NUCLEOTIDE SEQUENCE [LARGE SCALE GENOMIC DNA]</scope>
    <source>
        <strain evidence="2 3">San Diego</strain>
    </source>
</reference>
<feature type="non-terminal residue" evidence="2">
    <location>
        <position position="90"/>
    </location>
</feature>
<dbReference type="GO" id="GO:0030667">
    <property type="term" value="C:secretory granule membrane"/>
    <property type="evidence" value="ECO:0007669"/>
    <property type="project" value="TreeGrafter"/>
</dbReference>
<dbReference type="GO" id="GO:0005509">
    <property type="term" value="F:calcium ion binding"/>
    <property type="evidence" value="ECO:0007669"/>
    <property type="project" value="TreeGrafter"/>
</dbReference>
<name>A0A553NYK3_TIGCA</name>
<dbReference type="GO" id="GO:0051209">
    <property type="term" value="P:release of sequestered calcium ion into cytosol"/>
    <property type="evidence" value="ECO:0007669"/>
    <property type="project" value="TreeGrafter"/>
</dbReference>
<evidence type="ECO:0000259" key="1">
    <source>
        <dbReference type="Pfam" id="PF08709"/>
    </source>
</evidence>
<dbReference type="InterPro" id="IPR015925">
    <property type="entry name" value="Ryanodine_IP3_receptor"/>
</dbReference>
<gene>
    <name evidence="2" type="ORF">TCAL_16446</name>
</gene>
<dbReference type="Proteomes" id="UP000318571">
    <property type="component" value="Chromosome 9"/>
</dbReference>
<comment type="caution">
    <text evidence="2">The sequence shown here is derived from an EMBL/GenBank/DDBJ whole genome shotgun (WGS) entry which is preliminary data.</text>
</comment>
<dbReference type="STRING" id="6832.A0A553NYK3"/>
<keyword evidence="3" id="KW-1185">Reference proteome</keyword>
<dbReference type="GO" id="GO:0005886">
    <property type="term" value="C:plasma membrane"/>
    <property type="evidence" value="ECO:0007669"/>
    <property type="project" value="TreeGrafter"/>
</dbReference>
<dbReference type="InterPro" id="IPR014821">
    <property type="entry name" value="Ins145_P3_rcpt"/>
</dbReference>
<evidence type="ECO:0000313" key="2">
    <source>
        <dbReference type="EMBL" id="TRY70510.1"/>
    </source>
</evidence>